<dbReference type="InterPro" id="IPR014729">
    <property type="entry name" value="Rossmann-like_a/b/a_fold"/>
</dbReference>
<gene>
    <name evidence="13" type="ORF">C1SCF055_LOCUS30501</name>
</gene>
<dbReference type="OrthoDB" id="197206at2759"/>
<name>A0A9P1D6D8_9DINO</name>
<comment type="catalytic activity">
    <reaction evidence="12">
        <text>tRNA(Tyr) + L-tyrosine + ATP = L-tyrosyl-tRNA(Tyr) + AMP + diphosphate + H(+)</text>
        <dbReference type="Rhea" id="RHEA:10220"/>
        <dbReference type="Rhea" id="RHEA-COMP:9706"/>
        <dbReference type="Rhea" id="RHEA-COMP:9707"/>
        <dbReference type="ChEBI" id="CHEBI:15378"/>
        <dbReference type="ChEBI" id="CHEBI:30616"/>
        <dbReference type="ChEBI" id="CHEBI:33019"/>
        <dbReference type="ChEBI" id="CHEBI:58315"/>
        <dbReference type="ChEBI" id="CHEBI:78442"/>
        <dbReference type="ChEBI" id="CHEBI:78536"/>
        <dbReference type="ChEBI" id="CHEBI:456215"/>
        <dbReference type="EC" id="6.1.1.1"/>
    </reaction>
</comment>
<dbReference type="GO" id="GO:0005829">
    <property type="term" value="C:cytosol"/>
    <property type="evidence" value="ECO:0007669"/>
    <property type="project" value="UniProtKB-SubCell"/>
</dbReference>
<dbReference type="NCBIfam" id="NF006330">
    <property type="entry name" value="PRK08560.1"/>
    <property type="match status" value="1"/>
</dbReference>
<dbReference type="EMBL" id="CAMXCT030003481">
    <property type="protein sequence ID" value="CAL4792040.1"/>
    <property type="molecule type" value="Genomic_DNA"/>
</dbReference>
<dbReference type="SUPFAM" id="SSF52374">
    <property type="entry name" value="Nucleotidylyl transferase"/>
    <property type="match status" value="1"/>
</dbReference>
<dbReference type="EMBL" id="CAMXCT010003481">
    <property type="protein sequence ID" value="CAI4004728.1"/>
    <property type="molecule type" value="Genomic_DNA"/>
</dbReference>
<reference evidence="13" key="1">
    <citation type="submission" date="2022-10" db="EMBL/GenBank/DDBJ databases">
        <authorList>
            <person name="Chen Y."/>
            <person name="Dougan E. K."/>
            <person name="Chan C."/>
            <person name="Rhodes N."/>
            <person name="Thang M."/>
        </authorList>
    </citation>
    <scope>NUCLEOTIDE SEQUENCE</scope>
</reference>
<dbReference type="Proteomes" id="UP001152797">
    <property type="component" value="Unassembled WGS sequence"/>
</dbReference>
<dbReference type="InterPro" id="IPR002305">
    <property type="entry name" value="aa-tRNA-synth_Ic"/>
</dbReference>
<dbReference type="GO" id="GO:0005524">
    <property type="term" value="F:ATP binding"/>
    <property type="evidence" value="ECO:0007669"/>
    <property type="project" value="UniProtKB-KW"/>
</dbReference>
<evidence type="ECO:0000313" key="13">
    <source>
        <dbReference type="EMBL" id="CAI4004728.1"/>
    </source>
</evidence>
<comment type="subcellular location">
    <subcellularLocation>
        <location evidence="2">Cytoplasm</location>
        <location evidence="2">Cytosol</location>
    </subcellularLocation>
</comment>
<dbReference type="EC" id="6.1.1.1" evidence="4"/>
<evidence type="ECO:0000256" key="2">
    <source>
        <dbReference type="ARBA" id="ARBA00004514"/>
    </source>
</evidence>
<dbReference type="FunFam" id="3.40.50.620:FF:000103">
    <property type="entry name" value="tyrosine--tRNA ligase 1, cytoplasmic"/>
    <property type="match status" value="1"/>
</dbReference>
<evidence type="ECO:0000256" key="6">
    <source>
        <dbReference type="ARBA" id="ARBA00022598"/>
    </source>
</evidence>
<organism evidence="13">
    <name type="scientific">Cladocopium goreaui</name>
    <dbReference type="NCBI Taxonomy" id="2562237"/>
    <lineage>
        <taxon>Eukaryota</taxon>
        <taxon>Sar</taxon>
        <taxon>Alveolata</taxon>
        <taxon>Dinophyceae</taxon>
        <taxon>Suessiales</taxon>
        <taxon>Symbiodiniaceae</taxon>
        <taxon>Cladocopium</taxon>
    </lineage>
</organism>
<evidence type="ECO:0000256" key="9">
    <source>
        <dbReference type="ARBA" id="ARBA00022917"/>
    </source>
</evidence>
<evidence type="ECO:0000256" key="11">
    <source>
        <dbReference type="ARBA" id="ARBA00033323"/>
    </source>
</evidence>
<dbReference type="Pfam" id="PF00579">
    <property type="entry name" value="tRNA-synt_1b"/>
    <property type="match status" value="1"/>
</dbReference>
<keyword evidence="6 14" id="KW-0436">Ligase</keyword>
<keyword evidence="15" id="KW-1185">Reference proteome</keyword>
<evidence type="ECO:0000256" key="1">
    <source>
        <dbReference type="ARBA" id="ARBA00002025"/>
    </source>
</evidence>
<dbReference type="GO" id="GO:0004831">
    <property type="term" value="F:tyrosine-tRNA ligase activity"/>
    <property type="evidence" value="ECO:0007669"/>
    <property type="project" value="UniProtKB-EC"/>
</dbReference>
<keyword evidence="9" id="KW-0648">Protein biosynthesis</keyword>
<evidence type="ECO:0000313" key="15">
    <source>
        <dbReference type="Proteomes" id="UP001152797"/>
    </source>
</evidence>
<evidence type="ECO:0000256" key="10">
    <source>
        <dbReference type="ARBA" id="ARBA00023146"/>
    </source>
</evidence>
<comment type="function">
    <text evidence="1">Catalyzes the attachment of tyrosine to tRNA(Tyr) in a two-step reaction: tyrosine is first activated by ATP to form Tyr-AMP and then transferred to the acceptor end of tRNA(Tyr).</text>
</comment>
<keyword evidence="10" id="KW-0030">Aminoacyl-tRNA synthetase</keyword>
<evidence type="ECO:0000256" key="3">
    <source>
        <dbReference type="ARBA" id="ARBA00005594"/>
    </source>
</evidence>
<evidence type="ECO:0000256" key="7">
    <source>
        <dbReference type="ARBA" id="ARBA00022741"/>
    </source>
</evidence>
<comment type="similarity">
    <text evidence="3">Belongs to the class-I aminoacyl-tRNA synthetase family.</text>
</comment>
<accession>A0A9P1D6D8</accession>
<dbReference type="FunFam" id="3.40.50.620:FF:000085">
    <property type="entry name" value="Tyrosine--tRNA ligase 1 cytoplasmic"/>
    <property type="match status" value="1"/>
</dbReference>
<comment type="caution">
    <text evidence="13">The sequence shown here is derived from an EMBL/GenBank/DDBJ whole genome shotgun (WGS) entry which is preliminary data.</text>
</comment>
<keyword evidence="5" id="KW-0963">Cytoplasm</keyword>
<dbReference type="Gene3D" id="3.40.50.620">
    <property type="entry name" value="HUPs"/>
    <property type="match status" value="2"/>
</dbReference>
<sequence>MEFILESSKATLRLMSGLDFMVERLEPEDLGGDSMKGFRRHLQQAESSRFCLIAFSMNASLGQSSKLREVCKKKPEMIGEAHDSADKLLPVLVGHTVEEGTVTFVLDMSKGGEYDDSAFLQAWEEDVASFLREPVGRQTGAAADTHRQFRPWMKYFIAEGSVKSQLVKLMSEEARDWAQNTAEGRIQLCMMGLVVIHLFQYGFQLLHESGAKITPSSIFHDLEEDEPQVKNPKALLEKLKKDFPTVTMFPGEYYAAAYSKDSAYVKVMSAMSGIVHALCAGGEIHFNNVDADEVKSLHLANAGLVLQDSCAMVLVKGLVENEGICQIKLPSSPSSSSNGVQSSLYSPADTIFAGSLQESQLSLEEKVQQVLLVCSGGELVGRDQLTTLFQEKKHPVCYDGFEPSGRMHLAQGIMKADIVNRLTKAGCVFVFWVADWFGLLNNKMGGDLAKIQTVGRYFVEVWKAASMNMENVRFLWAAEEINKNSDRYWLLVMNIARAFTVSRMKRCCQIMGRQESDDMPAATIMYPCMQCADVFYLGADICQLGMDQRKVNVLAREFMDRKEFCHEKREKPIIASHGMVPGLLEGQEKMSKSNPDSAIFMEDSVEDVSRKIKKAFCPPNQVEGNPCVAYVRMIIFPRFGEFVLKRKAEHGGNIRFASVEEFETAYGAGSVHPGDLKASLAEAINEIIEPVRLHFRENPVAAQLLETVRRYQTTR</sequence>
<evidence type="ECO:0000256" key="5">
    <source>
        <dbReference type="ARBA" id="ARBA00022490"/>
    </source>
</evidence>
<dbReference type="PANTHER" id="PTHR46264">
    <property type="entry name" value="TYROSINE-TRNA LIGASE"/>
    <property type="match status" value="1"/>
</dbReference>
<keyword evidence="8" id="KW-0067">ATP-binding</keyword>
<evidence type="ECO:0000256" key="4">
    <source>
        <dbReference type="ARBA" id="ARBA00013160"/>
    </source>
</evidence>
<reference evidence="14 15" key="2">
    <citation type="submission" date="2024-05" db="EMBL/GenBank/DDBJ databases">
        <authorList>
            <person name="Chen Y."/>
            <person name="Shah S."/>
            <person name="Dougan E. K."/>
            <person name="Thang M."/>
            <person name="Chan C."/>
        </authorList>
    </citation>
    <scope>NUCLEOTIDE SEQUENCE [LARGE SCALE GENOMIC DNA]</scope>
</reference>
<dbReference type="AlphaFoldDB" id="A0A9P1D6D8"/>
<evidence type="ECO:0000313" key="14">
    <source>
        <dbReference type="EMBL" id="CAL4792040.1"/>
    </source>
</evidence>
<evidence type="ECO:0000256" key="12">
    <source>
        <dbReference type="ARBA" id="ARBA00048248"/>
    </source>
</evidence>
<evidence type="ECO:0000256" key="8">
    <source>
        <dbReference type="ARBA" id="ARBA00022840"/>
    </source>
</evidence>
<dbReference type="GO" id="GO:0006437">
    <property type="term" value="P:tyrosyl-tRNA aminoacylation"/>
    <property type="evidence" value="ECO:0007669"/>
    <property type="project" value="TreeGrafter"/>
</dbReference>
<keyword evidence="7" id="KW-0547">Nucleotide-binding</keyword>
<dbReference type="InterPro" id="IPR050489">
    <property type="entry name" value="Tyr-tRNA_synthase"/>
</dbReference>
<protein>
    <recommendedName>
        <fullName evidence="4">tyrosine--tRNA ligase</fullName>
        <ecNumber evidence="4">6.1.1.1</ecNumber>
    </recommendedName>
    <alternativeName>
        <fullName evidence="11">Tyrosyl-tRNA synthetase</fullName>
    </alternativeName>
</protein>
<proteinExistence type="inferred from homology"/>
<dbReference type="PANTHER" id="PTHR46264:SF4">
    <property type="entry name" value="TYROSINE--TRNA LIGASE, CYTOPLASMIC"/>
    <property type="match status" value="1"/>
</dbReference>
<dbReference type="EMBL" id="CAMXCT020003481">
    <property type="protein sequence ID" value="CAL1158103.1"/>
    <property type="molecule type" value="Genomic_DNA"/>
</dbReference>